<evidence type="ECO:0000313" key="2">
    <source>
        <dbReference type="Proteomes" id="UP000063308"/>
    </source>
</evidence>
<reference evidence="1 2" key="1">
    <citation type="submission" date="2014-11" db="EMBL/GenBank/DDBJ databases">
        <title>Symbiosis island explosion on the genome of extra-slow-growing strains of soybean bradyrhizobia with massive insertion sequences.</title>
        <authorList>
            <person name="Iida T."/>
            <person name="Minamisawa K."/>
        </authorList>
    </citation>
    <scope>NUCLEOTIDE SEQUENCE [LARGE SCALE GENOMIC DNA]</scope>
    <source>
        <strain evidence="1 2">NK6</strain>
    </source>
</reference>
<protein>
    <submittedName>
        <fullName evidence="1">Uncharacterized protein</fullName>
    </submittedName>
</protein>
<sequence>MSIRNGLSGRVIDHLSGLASRRRCETMTYGSLAAFG</sequence>
<accession>A0A0E4BSD2</accession>
<evidence type="ECO:0000313" key="1">
    <source>
        <dbReference type="EMBL" id="BAR58788.1"/>
    </source>
</evidence>
<organism evidence="1 2">
    <name type="scientific">Bradyrhizobium diazoefficiens</name>
    <dbReference type="NCBI Taxonomy" id="1355477"/>
    <lineage>
        <taxon>Bacteria</taxon>
        <taxon>Pseudomonadati</taxon>
        <taxon>Pseudomonadota</taxon>
        <taxon>Alphaproteobacteria</taxon>
        <taxon>Hyphomicrobiales</taxon>
        <taxon>Nitrobacteraceae</taxon>
        <taxon>Bradyrhizobium</taxon>
    </lineage>
</organism>
<proteinExistence type="predicted"/>
<dbReference type="AlphaFoldDB" id="A0A0E4BSD2"/>
<name>A0A0E4BSD2_9BRAD</name>
<dbReference type="EMBL" id="AP014685">
    <property type="protein sequence ID" value="BAR58788.1"/>
    <property type="molecule type" value="Genomic_DNA"/>
</dbReference>
<gene>
    <name evidence="1" type="ORF">NK6_5630</name>
</gene>
<dbReference type="Proteomes" id="UP000063308">
    <property type="component" value="Chromosome"/>
</dbReference>